<keyword evidence="3" id="KW-0813">Transport</keyword>
<feature type="transmembrane region" description="Helical" evidence="7">
    <location>
        <begin position="159"/>
        <end position="178"/>
    </location>
</feature>
<proteinExistence type="inferred from homology"/>
<evidence type="ECO:0000256" key="3">
    <source>
        <dbReference type="ARBA" id="ARBA00022448"/>
    </source>
</evidence>
<dbReference type="VEuPathDB" id="FungiDB:TRICI_001323"/>
<dbReference type="GO" id="GO:0005886">
    <property type="term" value="C:plasma membrane"/>
    <property type="evidence" value="ECO:0007669"/>
    <property type="project" value="TreeGrafter"/>
</dbReference>
<evidence type="ECO:0000259" key="8">
    <source>
        <dbReference type="Pfam" id="PF02714"/>
    </source>
</evidence>
<feature type="transmembrane region" description="Helical" evidence="7">
    <location>
        <begin position="462"/>
        <end position="491"/>
    </location>
</feature>
<dbReference type="Pfam" id="PF14703">
    <property type="entry name" value="PHM7_cyt"/>
    <property type="match status" value="1"/>
</dbReference>
<dbReference type="InterPro" id="IPR003864">
    <property type="entry name" value="CSC1/OSCA1-like_7TM"/>
</dbReference>
<gene>
    <name evidence="11" type="ORF">TRICI_001323</name>
</gene>
<feature type="transmembrane region" description="Helical" evidence="7">
    <location>
        <begin position="100"/>
        <end position="119"/>
    </location>
</feature>
<dbReference type="PANTHER" id="PTHR13018">
    <property type="entry name" value="PROBABLE MEMBRANE PROTEIN DUF221-RELATED"/>
    <property type="match status" value="1"/>
</dbReference>
<feature type="domain" description="CSC1/OSCA1-like 7TM region" evidence="8">
    <location>
        <begin position="416"/>
        <end position="682"/>
    </location>
</feature>
<dbReference type="PANTHER" id="PTHR13018:SF5">
    <property type="entry name" value="RE44586P"/>
    <property type="match status" value="1"/>
</dbReference>
<evidence type="ECO:0000256" key="4">
    <source>
        <dbReference type="ARBA" id="ARBA00022692"/>
    </source>
</evidence>
<dbReference type="AlphaFoldDB" id="A0A642V8L7"/>
<feature type="transmembrane region" description="Helical" evidence="7">
    <location>
        <begin position="20"/>
        <end position="41"/>
    </location>
</feature>
<evidence type="ECO:0000256" key="5">
    <source>
        <dbReference type="ARBA" id="ARBA00022989"/>
    </source>
</evidence>
<dbReference type="GO" id="GO:0005227">
    <property type="term" value="F:calcium-activated cation channel activity"/>
    <property type="evidence" value="ECO:0007669"/>
    <property type="project" value="InterPro"/>
</dbReference>
<evidence type="ECO:0000313" key="11">
    <source>
        <dbReference type="EMBL" id="KAA8916460.1"/>
    </source>
</evidence>
<dbReference type="EMBL" id="SWFS01000097">
    <property type="protein sequence ID" value="KAA8916460.1"/>
    <property type="molecule type" value="Genomic_DNA"/>
</dbReference>
<dbReference type="Proteomes" id="UP000761534">
    <property type="component" value="Unassembled WGS sequence"/>
</dbReference>
<feature type="transmembrane region" description="Helical" evidence="7">
    <location>
        <begin position="627"/>
        <end position="644"/>
    </location>
</feature>
<keyword evidence="4 7" id="KW-0812">Transmembrane</keyword>
<keyword evidence="5 7" id="KW-1133">Transmembrane helix</keyword>
<evidence type="ECO:0000259" key="9">
    <source>
        <dbReference type="Pfam" id="PF13967"/>
    </source>
</evidence>
<evidence type="ECO:0000256" key="2">
    <source>
        <dbReference type="ARBA" id="ARBA00007779"/>
    </source>
</evidence>
<evidence type="ECO:0000256" key="7">
    <source>
        <dbReference type="SAM" id="Phobius"/>
    </source>
</evidence>
<accession>A0A642V8L7</accession>
<keyword evidence="6 7" id="KW-0472">Membrane</keyword>
<reference evidence="11" key="1">
    <citation type="journal article" date="2019" name="G3 (Bethesda)">
        <title>Genome Assemblies of Two Rare Opportunistic Yeast Pathogens: Diutina rugosa (syn. Candida rugosa) and Trichomonascus ciferrii (syn. Candida ciferrii).</title>
        <authorList>
            <person name="Mixao V."/>
            <person name="Saus E."/>
            <person name="Hansen A.P."/>
            <person name="Lass-Florl C."/>
            <person name="Gabaldon T."/>
        </authorList>
    </citation>
    <scope>NUCLEOTIDE SEQUENCE</scope>
    <source>
        <strain evidence="11">CBS 4856</strain>
    </source>
</reference>
<dbReference type="InterPro" id="IPR032880">
    <property type="entry name" value="CSC1/OSCA1-like_N"/>
</dbReference>
<dbReference type="InterPro" id="IPR045122">
    <property type="entry name" value="Csc1-like"/>
</dbReference>
<evidence type="ECO:0008006" key="13">
    <source>
        <dbReference type="Google" id="ProtNLM"/>
    </source>
</evidence>
<comment type="subcellular location">
    <subcellularLocation>
        <location evidence="1">Membrane</location>
        <topology evidence="1">Multi-pass membrane protein</topology>
    </subcellularLocation>
</comment>
<comment type="similarity">
    <text evidence="2">Belongs to the CSC1 (TC 1.A.17) family.</text>
</comment>
<comment type="caution">
    <text evidence="11">The sequence shown here is derived from an EMBL/GenBank/DDBJ whole genome shotgun (WGS) entry which is preliminary data.</text>
</comment>
<dbReference type="Pfam" id="PF13967">
    <property type="entry name" value="RSN1_TM"/>
    <property type="match status" value="1"/>
</dbReference>
<protein>
    <recommendedName>
        <fullName evidence="13">CSC1/OSCA1-like 7TM region domain-containing protein</fullName>
    </recommendedName>
</protein>
<name>A0A642V8L7_9ASCO</name>
<keyword evidence="12" id="KW-1185">Reference proteome</keyword>
<feature type="transmembrane region" description="Helical" evidence="7">
    <location>
        <begin position="418"/>
        <end position="442"/>
    </location>
</feature>
<dbReference type="OrthoDB" id="1689567at2759"/>
<feature type="domain" description="CSC1/OSCA1-like cytosolic" evidence="10">
    <location>
        <begin position="200"/>
        <end position="405"/>
    </location>
</feature>
<organism evidence="11 12">
    <name type="scientific">Trichomonascus ciferrii</name>
    <dbReference type="NCBI Taxonomy" id="44093"/>
    <lineage>
        <taxon>Eukaryota</taxon>
        <taxon>Fungi</taxon>
        <taxon>Dikarya</taxon>
        <taxon>Ascomycota</taxon>
        <taxon>Saccharomycotina</taxon>
        <taxon>Dipodascomycetes</taxon>
        <taxon>Dipodascales</taxon>
        <taxon>Trichomonascaceae</taxon>
        <taxon>Trichomonascus</taxon>
        <taxon>Trichomonascus ciferrii complex</taxon>
    </lineage>
</organism>
<evidence type="ECO:0000256" key="1">
    <source>
        <dbReference type="ARBA" id="ARBA00004141"/>
    </source>
</evidence>
<feature type="transmembrane region" description="Helical" evidence="7">
    <location>
        <begin position="512"/>
        <end position="532"/>
    </location>
</feature>
<feature type="transmembrane region" description="Helical" evidence="7">
    <location>
        <begin position="664"/>
        <end position="683"/>
    </location>
</feature>
<dbReference type="Pfam" id="PF02714">
    <property type="entry name" value="RSN1_7TM"/>
    <property type="match status" value="1"/>
</dbReference>
<feature type="domain" description="CSC1/OSCA1-like N-terminal transmembrane" evidence="9">
    <location>
        <begin position="18"/>
        <end position="179"/>
    </location>
</feature>
<evidence type="ECO:0000256" key="6">
    <source>
        <dbReference type="ARBA" id="ARBA00023136"/>
    </source>
</evidence>
<dbReference type="InterPro" id="IPR027815">
    <property type="entry name" value="CSC1/OSCA1-like_cyt"/>
</dbReference>
<sequence>MGHEDQPYNPQEPSARVLSTQIIIASALGVMALFSFCLLRFKWPKLYAARRARRKGLPQLANSLFGWMLSLYNISEDEILEHAGLDAFVFLGFFKTAIKLLFICSVCGVTIISPIRLYYTGKYDQDDDKFVGQLWKRYLGYVGDDGVSDHEPEDFMNYLWVYVIFTYIFTMLTAYLMLKQTNKVVRIRQEYLGRQSSITDRTIRLSGIPRDMRTDTALKEHIESLGIGTVRSIKICRNWANLDRLFDERDKVIQKLERAWCEYLGPTWSKSPENGLSLINNESSQPSEISLDEAEETAGLLSSNGAVQLGYSRRSYSRPKEKLGLFGWFGKEVDVIDRYTYRLEVLDEEIRTIRLEEEFEALGTAFVTMDSVASAQMAAQAVLDPRPHKILADTAPAPHDVIWRNLYMSTKERFIRTYSITLIIAILSVAMVVPVTSVASFLRIESIRKVWPELADLLERSPWASTLVTGILPPFLFTLLNFLMPYVYVYLSYAQGSVSHGEVELSVISKNFFYVFFNMFVVFTVASSYWSFLKDTTKLAYELAEKLREFSLFYVDLIILQGIGMYPFRLLQFGSVLRFPLFAIHCKSPRDYRELYKPAIFNYGIHLPQPILILIIALLYSVISTKILTFGTLYFMFGYFTYKYQLMYSMVHPQHSTGRAWPLIVRRVCFGLVLFHLAMAGILALQKAYILSTMLAPLPLTIFIYWYNFEHSYVPLLYFIALRAIETMPEDGSAIEDANTEEDEDDEEDVSFSADRVVSRVRSQSRTLDEQRERNLTYINPNMTCPLDGPWIGVDGDDVILANSEGTRRRRMRLEEWE</sequence>
<evidence type="ECO:0000313" key="12">
    <source>
        <dbReference type="Proteomes" id="UP000761534"/>
    </source>
</evidence>
<evidence type="ECO:0000259" key="10">
    <source>
        <dbReference type="Pfam" id="PF14703"/>
    </source>
</evidence>